<dbReference type="Proteomes" id="UP000829398">
    <property type="component" value="Chromosome 8"/>
</dbReference>
<accession>A0ACB8ISX1</accession>
<organism evidence="1 2">
    <name type="scientific">Citrus sinensis</name>
    <name type="common">Sweet orange</name>
    <name type="synonym">Citrus aurantium var. sinensis</name>
    <dbReference type="NCBI Taxonomy" id="2711"/>
    <lineage>
        <taxon>Eukaryota</taxon>
        <taxon>Viridiplantae</taxon>
        <taxon>Streptophyta</taxon>
        <taxon>Embryophyta</taxon>
        <taxon>Tracheophyta</taxon>
        <taxon>Spermatophyta</taxon>
        <taxon>Magnoliopsida</taxon>
        <taxon>eudicotyledons</taxon>
        <taxon>Gunneridae</taxon>
        <taxon>Pentapetalae</taxon>
        <taxon>rosids</taxon>
        <taxon>malvids</taxon>
        <taxon>Sapindales</taxon>
        <taxon>Rutaceae</taxon>
        <taxon>Aurantioideae</taxon>
        <taxon>Citrus</taxon>
    </lineage>
</organism>
<evidence type="ECO:0000313" key="2">
    <source>
        <dbReference type="Proteomes" id="UP000829398"/>
    </source>
</evidence>
<proteinExistence type="predicted"/>
<sequence>MGNRAIAEIQFADYIFPAFDKIVNEAAKFRYRSGNQFNCGGPSCDSPGLTVRALYGAVGHDGHYHSQSPEAFFCHVPGLKQQINQSSQQNLQGAQQALQNSIAELAASVTVMAPSQIGSSTNPPASAPPTPQNTPPIQAQLQPTQSTRSIRCDLSTFDGSNPLDWIFQAEKYFSFYETPEEQRIDIASFYMTGQALSWFQWMHKNQQLSSWAALTRAIESRFGPSSYINHRATLFKLTQTSSVEAYQSAFENICNIVTNLHPDAILDCFISGLKPTIQNELAIHKPSNLPDAIALAKLIEDKLLSYNQKSISWKSTNTPIPILTRNETNIRPDPRPSLLPLPPPNPSNPPKTTLPICRVTTAEMQTRRAQGLCFNCDERFKPGHRCRTRPFLLLLTEEPSENFQEEEILVEDTVPTEETANPSPEISFHILIGTTGPQTFRLSAKINNQPLSVLIDTGSTHNYLHPRLAHFLHLAIDKTMTFLVAVGNGERIRSEGHCSKVKLEMQGVEFEADFHILDFCGADAVLGVQWLEKLGKIITDHKALTMEFTYKRAAY</sequence>
<dbReference type="EMBL" id="CM039177">
    <property type="protein sequence ID" value="KAH9700153.1"/>
    <property type="molecule type" value="Genomic_DNA"/>
</dbReference>
<keyword evidence="2" id="KW-1185">Reference proteome</keyword>
<protein>
    <submittedName>
        <fullName evidence="1">Uncharacterized protein</fullName>
    </submittedName>
</protein>
<evidence type="ECO:0000313" key="1">
    <source>
        <dbReference type="EMBL" id="KAH9700153.1"/>
    </source>
</evidence>
<reference evidence="2" key="1">
    <citation type="journal article" date="2023" name="Hortic. Res.">
        <title>A chromosome-level phased genome enabling allele-level studies in sweet orange: a case study on citrus Huanglongbing tolerance.</title>
        <authorList>
            <person name="Wu B."/>
            <person name="Yu Q."/>
            <person name="Deng Z."/>
            <person name="Duan Y."/>
            <person name="Luo F."/>
            <person name="Gmitter F. Jr."/>
        </authorList>
    </citation>
    <scope>NUCLEOTIDE SEQUENCE [LARGE SCALE GENOMIC DNA]</scope>
    <source>
        <strain evidence="2">cv. Valencia</strain>
    </source>
</reference>
<comment type="caution">
    <text evidence="1">The sequence shown here is derived from an EMBL/GenBank/DDBJ whole genome shotgun (WGS) entry which is preliminary data.</text>
</comment>
<name>A0ACB8ISX1_CITSI</name>
<gene>
    <name evidence="1" type="ORF">KPL71_024612</name>
</gene>